<dbReference type="Gene3D" id="3.40.190.80">
    <property type="match status" value="1"/>
</dbReference>
<dbReference type="AlphaFoldDB" id="A0A5R9QFM7"/>
<keyword evidence="5 11" id="KW-0479">Metal-binding</keyword>
<evidence type="ECO:0000256" key="9">
    <source>
        <dbReference type="ARBA" id="ARBA00023884"/>
    </source>
</evidence>
<reference evidence="12 13" key="1">
    <citation type="journal article" date="2017" name="Eur. J. Clin. Microbiol. Infect. Dis.">
        <title>Uncommonly isolated clinical Pseudomonas: identification and phylogenetic assignation.</title>
        <authorList>
            <person name="Mulet M."/>
            <person name="Gomila M."/>
            <person name="Ramirez A."/>
            <person name="Cardew S."/>
            <person name="Moore E.R."/>
            <person name="Lalucat J."/>
            <person name="Garcia-Valdes E."/>
        </authorList>
    </citation>
    <scope>NUCLEOTIDE SEQUENCE [LARGE SCALE GENOMIC DNA]</scope>
    <source>
        <strain evidence="12 13">SD129</strain>
    </source>
</reference>
<keyword evidence="7" id="KW-0805">Transcription regulation</keyword>
<comment type="cofactor">
    <cofactor evidence="2 11">
        <name>Mg(2+)</name>
        <dbReference type="ChEBI" id="CHEBI:18420"/>
    </cofactor>
</comment>
<dbReference type="Pfam" id="PF00459">
    <property type="entry name" value="Inositol_P"/>
    <property type="match status" value="1"/>
</dbReference>
<dbReference type="PANTHER" id="PTHR20854:SF4">
    <property type="entry name" value="INOSITOL-1-MONOPHOSPHATASE-RELATED"/>
    <property type="match status" value="1"/>
</dbReference>
<name>A0A5R9QFM7_9GAMM</name>
<dbReference type="GO" id="GO:0006020">
    <property type="term" value="P:inositol metabolic process"/>
    <property type="evidence" value="ECO:0007669"/>
    <property type="project" value="TreeGrafter"/>
</dbReference>
<keyword evidence="8 11" id="KW-0460">Magnesium</keyword>
<dbReference type="Gene3D" id="3.30.540.10">
    <property type="entry name" value="Fructose-1,6-Bisphosphatase, subunit A, domain 1"/>
    <property type="match status" value="1"/>
</dbReference>
<feature type="binding site" evidence="11">
    <location>
        <position position="95"/>
    </location>
    <ligand>
        <name>Mg(2+)</name>
        <dbReference type="ChEBI" id="CHEBI:18420"/>
        <label>1</label>
        <note>catalytic</note>
    </ligand>
</feature>
<dbReference type="RefSeq" id="WP_138411396.1">
    <property type="nucleotide sequence ID" value="NZ_QLAG01000008.1"/>
</dbReference>
<dbReference type="InterPro" id="IPR000760">
    <property type="entry name" value="Inositol_monophosphatase-like"/>
</dbReference>
<evidence type="ECO:0000313" key="12">
    <source>
        <dbReference type="EMBL" id="TLX63979.1"/>
    </source>
</evidence>
<organism evidence="12 13">
    <name type="scientific">Stutzerimonas nosocomialis</name>
    <dbReference type="NCBI Taxonomy" id="1056496"/>
    <lineage>
        <taxon>Bacteria</taxon>
        <taxon>Pseudomonadati</taxon>
        <taxon>Pseudomonadota</taxon>
        <taxon>Gammaproteobacteria</taxon>
        <taxon>Pseudomonadales</taxon>
        <taxon>Pseudomonadaceae</taxon>
        <taxon>Stutzerimonas</taxon>
    </lineage>
</organism>
<evidence type="ECO:0000256" key="1">
    <source>
        <dbReference type="ARBA" id="ARBA00001033"/>
    </source>
</evidence>
<keyword evidence="7" id="KW-0804">Transcription</keyword>
<keyword evidence="7" id="KW-0889">Transcription antitermination</keyword>
<keyword evidence="6" id="KW-0378">Hydrolase</keyword>
<dbReference type="GO" id="GO:0008934">
    <property type="term" value="F:inositol monophosphate 1-phosphatase activity"/>
    <property type="evidence" value="ECO:0007669"/>
    <property type="project" value="TreeGrafter"/>
</dbReference>
<dbReference type="GO" id="GO:0007165">
    <property type="term" value="P:signal transduction"/>
    <property type="evidence" value="ECO:0007669"/>
    <property type="project" value="TreeGrafter"/>
</dbReference>
<evidence type="ECO:0000256" key="8">
    <source>
        <dbReference type="ARBA" id="ARBA00022842"/>
    </source>
</evidence>
<accession>A0A5R9QFM7</accession>
<comment type="similarity">
    <text evidence="3">Belongs to the inositol monophosphatase superfamily.</text>
</comment>
<evidence type="ECO:0000256" key="5">
    <source>
        <dbReference type="ARBA" id="ARBA00022723"/>
    </source>
</evidence>
<proteinExistence type="inferred from homology"/>
<evidence type="ECO:0000256" key="11">
    <source>
        <dbReference type="PIRSR" id="PIRSR600760-2"/>
    </source>
</evidence>
<dbReference type="PRINTS" id="PR00377">
    <property type="entry name" value="IMPHPHTASES"/>
</dbReference>
<evidence type="ECO:0000256" key="10">
    <source>
        <dbReference type="ARBA" id="ARBA00030730"/>
    </source>
</evidence>
<feature type="binding site" evidence="11">
    <location>
        <position position="79"/>
    </location>
    <ligand>
        <name>Mg(2+)</name>
        <dbReference type="ChEBI" id="CHEBI:18420"/>
        <label>1</label>
        <note>catalytic</note>
    </ligand>
</feature>
<dbReference type="GO" id="GO:0031564">
    <property type="term" value="P:transcription antitermination"/>
    <property type="evidence" value="ECO:0007669"/>
    <property type="project" value="UniProtKB-KW"/>
</dbReference>
<dbReference type="PROSITE" id="PS00629">
    <property type="entry name" value="IMP_1"/>
    <property type="match status" value="1"/>
</dbReference>
<protein>
    <recommendedName>
        <fullName evidence="9">Nus factor SuhB</fullName>
        <ecNumber evidence="4">3.1.3.25</ecNumber>
    </recommendedName>
    <alternativeName>
        <fullName evidence="10">Inositol-1-monophosphatase</fullName>
    </alternativeName>
</protein>
<sequence length="273" mass="29311">MATTTAHPLDLDARYASARAIAQEAARKGMAYYARREELIVEHKEGNLQDVVSAADQEIELFIRAELGRRFPEDGLLGEEGGGADLGARCVWVIDPIDGTACFLNGLHNWCVSIGLLVDGEPVIGAIADPNHDELFHACRGRGAFVNETPLKVSEATHVGQGVMGTGTFHSKGKGNFIPFLEKLLAEGGMFFRNGSGALMTAYVAAGRLIGYHETHLKSWDCLAGVVMVEEAGGRINDFFRNDGLLHGNPYLAAAPGVYEQLARMIGPSLDGD</sequence>
<dbReference type="GO" id="GO:0046872">
    <property type="term" value="F:metal ion binding"/>
    <property type="evidence" value="ECO:0007669"/>
    <property type="project" value="UniProtKB-KW"/>
</dbReference>
<dbReference type="Proteomes" id="UP000306753">
    <property type="component" value="Unassembled WGS sequence"/>
</dbReference>
<evidence type="ECO:0000256" key="2">
    <source>
        <dbReference type="ARBA" id="ARBA00001946"/>
    </source>
</evidence>
<dbReference type="PANTHER" id="PTHR20854">
    <property type="entry name" value="INOSITOL MONOPHOSPHATASE"/>
    <property type="match status" value="1"/>
</dbReference>
<evidence type="ECO:0000256" key="6">
    <source>
        <dbReference type="ARBA" id="ARBA00022801"/>
    </source>
</evidence>
<evidence type="ECO:0000313" key="13">
    <source>
        <dbReference type="Proteomes" id="UP000306753"/>
    </source>
</evidence>
<evidence type="ECO:0000256" key="3">
    <source>
        <dbReference type="ARBA" id="ARBA00009759"/>
    </source>
</evidence>
<comment type="catalytic activity">
    <reaction evidence="1">
        <text>a myo-inositol phosphate + H2O = myo-inositol + phosphate</text>
        <dbReference type="Rhea" id="RHEA:24056"/>
        <dbReference type="ChEBI" id="CHEBI:15377"/>
        <dbReference type="ChEBI" id="CHEBI:17268"/>
        <dbReference type="ChEBI" id="CHEBI:43474"/>
        <dbReference type="ChEBI" id="CHEBI:84139"/>
        <dbReference type="EC" id="3.1.3.25"/>
    </reaction>
</comment>
<evidence type="ECO:0000256" key="4">
    <source>
        <dbReference type="ARBA" id="ARBA00013106"/>
    </source>
</evidence>
<comment type="caution">
    <text evidence="12">The sequence shown here is derived from an EMBL/GenBank/DDBJ whole genome shotgun (WGS) entry which is preliminary data.</text>
</comment>
<dbReference type="EMBL" id="QLAG01000008">
    <property type="protein sequence ID" value="TLX63979.1"/>
    <property type="molecule type" value="Genomic_DNA"/>
</dbReference>
<dbReference type="SUPFAM" id="SSF56655">
    <property type="entry name" value="Carbohydrate phosphatase"/>
    <property type="match status" value="1"/>
</dbReference>
<feature type="binding site" evidence="11">
    <location>
        <position position="97"/>
    </location>
    <ligand>
        <name>Mg(2+)</name>
        <dbReference type="ChEBI" id="CHEBI:18420"/>
        <label>1</label>
        <note>catalytic</note>
    </ligand>
</feature>
<gene>
    <name evidence="12" type="ORF">DN820_08155</name>
</gene>
<feature type="binding site" evidence="11">
    <location>
        <position position="98"/>
    </location>
    <ligand>
        <name>Mg(2+)</name>
        <dbReference type="ChEBI" id="CHEBI:18420"/>
        <label>1</label>
        <note>catalytic</note>
    </ligand>
</feature>
<dbReference type="FunFam" id="3.30.540.10:FF:000003">
    <property type="entry name" value="Inositol-1-monophosphatase"/>
    <property type="match status" value="1"/>
</dbReference>
<feature type="binding site" evidence="11">
    <location>
        <position position="221"/>
    </location>
    <ligand>
        <name>Mg(2+)</name>
        <dbReference type="ChEBI" id="CHEBI:18420"/>
        <label>1</label>
        <note>catalytic</note>
    </ligand>
</feature>
<dbReference type="InterPro" id="IPR020583">
    <property type="entry name" value="Inositol_monoP_metal-BS"/>
</dbReference>
<dbReference type="EC" id="3.1.3.25" evidence="4"/>
<keyword evidence="13" id="KW-1185">Reference proteome</keyword>
<evidence type="ECO:0000256" key="7">
    <source>
        <dbReference type="ARBA" id="ARBA00022814"/>
    </source>
</evidence>